<accession>A0A5Q2N2S6</accession>
<protein>
    <submittedName>
        <fullName evidence="1">Uncharacterized protein</fullName>
    </submittedName>
</protein>
<proteinExistence type="predicted"/>
<evidence type="ECO:0000313" key="1">
    <source>
        <dbReference type="EMBL" id="QGG48581.1"/>
    </source>
</evidence>
<keyword evidence="2" id="KW-1185">Reference proteome</keyword>
<dbReference type="Proteomes" id="UP000366051">
    <property type="component" value="Chromosome"/>
</dbReference>
<dbReference type="AlphaFoldDB" id="A0A5Q2N2S6"/>
<evidence type="ECO:0000313" key="2">
    <source>
        <dbReference type="Proteomes" id="UP000366051"/>
    </source>
</evidence>
<gene>
    <name evidence="1" type="ORF">FTV88_2488</name>
</gene>
<name>A0A5Q2N2S6_9FIRM</name>
<sequence length="55" mass="6266">MITSTSKKEPLLFLIIFPWKEASTEIKGFEHSLAWSRALCLAVITLPTTQINRFS</sequence>
<reference evidence="2" key="1">
    <citation type="submission" date="2019-11" db="EMBL/GenBank/DDBJ databases">
        <title>Genome sequence of Heliorestis convoluta strain HH, an alkaliphilic and minimalistic phototrophic bacterium from a soda lake in Egypt.</title>
        <authorList>
            <person name="Dewey E.D."/>
            <person name="Stokes L.M."/>
            <person name="Burchell B.M."/>
            <person name="Shaffer K.N."/>
            <person name="Huntington A.M."/>
            <person name="Baker J.M."/>
            <person name="Nadendla S."/>
            <person name="Giglio M.G."/>
            <person name="Touchman J.W."/>
            <person name="Blankenship R.E."/>
            <person name="Madigan M.T."/>
            <person name="Sattley W.M."/>
        </authorList>
    </citation>
    <scope>NUCLEOTIDE SEQUENCE [LARGE SCALE GENOMIC DNA]</scope>
    <source>
        <strain evidence="2">HH</strain>
    </source>
</reference>
<dbReference type="KEGG" id="hcv:FTV88_2488"/>
<dbReference type="EMBL" id="CP045875">
    <property type="protein sequence ID" value="QGG48581.1"/>
    <property type="molecule type" value="Genomic_DNA"/>
</dbReference>
<organism evidence="1 2">
    <name type="scientific">Heliorestis convoluta</name>
    <dbReference type="NCBI Taxonomy" id="356322"/>
    <lineage>
        <taxon>Bacteria</taxon>
        <taxon>Bacillati</taxon>
        <taxon>Bacillota</taxon>
        <taxon>Clostridia</taxon>
        <taxon>Eubacteriales</taxon>
        <taxon>Heliobacteriaceae</taxon>
        <taxon>Heliorestis</taxon>
    </lineage>
</organism>